<reference evidence="2" key="1">
    <citation type="submission" date="2019-04" db="EMBL/GenBank/DDBJ databases">
        <title>Crypto-aerobic microbial life in anoxic (sulfidic) marine sediments.</title>
        <authorList>
            <person name="Bhattacharya S."/>
            <person name="Roy C."/>
            <person name="Mondal N."/>
            <person name="Sarkar J."/>
            <person name="Mandal S."/>
            <person name="Rameez M.J."/>
            <person name="Ghosh W."/>
        </authorList>
    </citation>
    <scope>NUCLEOTIDE SEQUENCE [LARGE SCALE GENOMIC DNA]</scope>
    <source>
        <strain evidence="2">SBBC</strain>
    </source>
</reference>
<feature type="non-terminal residue" evidence="2">
    <location>
        <position position="70"/>
    </location>
</feature>
<comment type="caution">
    <text evidence="2">The sequence shown here is derived from an EMBL/GenBank/DDBJ whole genome shotgun (WGS) entry which is preliminary data.</text>
</comment>
<evidence type="ECO:0000313" key="2">
    <source>
        <dbReference type="EMBL" id="TKA94149.1"/>
    </source>
</evidence>
<gene>
    <name evidence="2" type="ORF">FAZ78_23900</name>
</gene>
<keyword evidence="1" id="KW-0812">Transmembrane</keyword>
<name>A0A4U0YTY1_9RHOB</name>
<keyword evidence="1" id="KW-1133">Transmembrane helix</keyword>
<proteinExistence type="predicted"/>
<dbReference type="Proteomes" id="UP000306340">
    <property type="component" value="Unassembled WGS sequence"/>
</dbReference>
<organism evidence="2">
    <name type="scientific">Cereibacter changlensis</name>
    <dbReference type="NCBI Taxonomy" id="402884"/>
    <lineage>
        <taxon>Bacteria</taxon>
        <taxon>Pseudomonadati</taxon>
        <taxon>Pseudomonadota</taxon>
        <taxon>Alphaproteobacteria</taxon>
        <taxon>Rhodobacterales</taxon>
        <taxon>Paracoccaceae</taxon>
        <taxon>Cereibacter</taxon>
    </lineage>
</organism>
<keyword evidence="1" id="KW-0472">Membrane</keyword>
<protein>
    <submittedName>
        <fullName evidence="2">Cell envelope biogenesis protein TolA</fullName>
    </submittedName>
</protein>
<evidence type="ECO:0000256" key="1">
    <source>
        <dbReference type="SAM" id="Phobius"/>
    </source>
</evidence>
<dbReference type="EMBL" id="SWAU01000445">
    <property type="protein sequence ID" value="TKA94149.1"/>
    <property type="molecule type" value="Genomic_DNA"/>
</dbReference>
<sequence>MNKGVIISGIGHLSLILWALFGGYFLTPDHAPEVAVTSVSLMSSAEFDAMSAAVPTAPAPAEQPAEPAPA</sequence>
<accession>A0A4U0YTY1</accession>
<dbReference type="AlphaFoldDB" id="A0A4U0YTY1"/>
<feature type="transmembrane region" description="Helical" evidence="1">
    <location>
        <begin position="6"/>
        <end position="26"/>
    </location>
</feature>